<gene>
    <name evidence="2" type="ORF">MARIT_0962</name>
</gene>
<dbReference type="AlphaFoldDB" id="A0A2H1E8U7"/>
<evidence type="ECO:0000313" key="2">
    <source>
        <dbReference type="EMBL" id="SFZ81130.1"/>
    </source>
</evidence>
<evidence type="ECO:0000256" key="1">
    <source>
        <dbReference type="SAM" id="Phobius"/>
    </source>
</evidence>
<evidence type="ECO:0008006" key="4">
    <source>
        <dbReference type="Google" id="ProtNLM"/>
    </source>
</evidence>
<name>A0A2H1E8U7_9FLAO</name>
<proteinExistence type="predicted"/>
<dbReference type="GeneID" id="47722526"/>
<dbReference type="SUPFAM" id="SSF48452">
    <property type="entry name" value="TPR-like"/>
    <property type="match status" value="1"/>
</dbReference>
<organism evidence="2 3">
    <name type="scientific">Tenacibaculum maritimum NCIMB 2154</name>
    <dbReference type="NCBI Taxonomy" id="1349785"/>
    <lineage>
        <taxon>Bacteria</taxon>
        <taxon>Pseudomonadati</taxon>
        <taxon>Bacteroidota</taxon>
        <taxon>Flavobacteriia</taxon>
        <taxon>Flavobacteriales</taxon>
        <taxon>Flavobacteriaceae</taxon>
        <taxon>Tenacibaculum</taxon>
    </lineage>
</organism>
<evidence type="ECO:0000313" key="3">
    <source>
        <dbReference type="Proteomes" id="UP000231564"/>
    </source>
</evidence>
<dbReference type="OrthoDB" id="979271at2"/>
<reference evidence="2 3" key="1">
    <citation type="submission" date="2016-11" db="EMBL/GenBank/DDBJ databases">
        <authorList>
            <person name="Jaros S."/>
            <person name="Januszkiewicz K."/>
            <person name="Wedrychowicz H."/>
        </authorList>
    </citation>
    <scope>NUCLEOTIDE SEQUENCE [LARGE SCALE GENOMIC DNA]</scope>
    <source>
        <strain evidence="2">NCIMB 2154T</strain>
    </source>
</reference>
<dbReference type="InterPro" id="IPR011990">
    <property type="entry name" value="TPR-like_helical_dom_sf"/>
</dbReference>
<keyword evidence="3" id="KW-1185">Reference proteome</keyword>
<dbReference type="STRING" id="1349785.GCA_000509405_02027"/>
<dbReference type="RefSeq" id="WP_100210903.1">
    <property type="nucleotide sequence ID" value="NZ_CP138495.1"/>
</dbReference>
<sequence length="239" mass="28381">MERHYSYFESYLKGELSDEEITDFTNKLSSCKKFKENYLLYKKTSDFFDYKIKNIRSERNFIKNVNKISNRYFEKENTPQKKNYFHYWKLGILILFLSLFVAYLLRITTSPSYYNFVTYNKIELTLKTNQSKLLIQTESAFNTKAFKEAHSYLTLLLEMYKGNTELELYDGFSLIELNRFSEADSLLKEIANGNSIYKDKATWYLALSKLKQKDYTSCISILKMIPKDSIAKKLLSKLE</sequence>
<dbReference type="KEGG" id="tmar:MARIT_0962"/>
<dbReference type="Gene3D" id="1.25.40.10">
    <property type="entry name" value="Tetratricopeptide repeat domain"/>
    <property type="match status" value="1"/>
</dbReference>
<dbReference type="EMBL" id="LT634361">
    <property type="protein sequence ID" value="SFZ81130.1"/>
    <property type="molecule type" value="Genomic_DNA"/>
</dbReference>
<keyword evidence="1" id="KW-1133">Transmembrane helix</keyword>
<protein>
    <recommendedName>
        <fullName evidence="4">Zinc-finger domain-containing protein</fullName>
    </recommendedName>
</protein>
<accession>A0A2H1E8U7</accession>
<keyword evidence="1" id="KW-0472">Membrane</keyword>
<dbReference type="Proteomes" id="UP000231564">
    <property type="component" value="Chromosome MARIT"/>
</dbReference>
<feature type="transmembrane region" description="Helical" evidence="1">
    <location>
        <begin position="87"/>
        <end position="105"/>
    </location>
</feature>
<keyword evidence="1" id="KW-0812">Transmembrane</keyword>